<evidence type="ECO:0000313" key="5">
    <source>
        <dbReference type="EMBL" id="MDN5216032.1"/>
    </source>
</evidence>
<dbReference type="SMART" id="SM00967">
    <property type="entry name" value="SpoU_sub_bind"/>
    <property type="match status" value="1"/>
</dbReference>
<dbReference type="InterPro" id="IPR029028">
    <property type="entry name" value="Alpha/beta_knot_MTases"/>
</dbReference>
<accession>A0ABT8LGH6</accession>
<dbReference type="Pfam" id="PF08032">
    <property type="entry name" value="SpoU_sub_bind"/>
    <property type="match status" value="1"/>
</dbReference>
<feature type="region of interest" description="Disordered" evidence="3">
    <location>
        <begin position="1"/>
        <end position="21"/>
    </location>
</feature>
<organism evidence="5 6">
    <name type="scientific">Agaribacillus aureus</name>
    <dbReference type="NCBI Taxonomy" id="3051825"/>
    <lineage>
        <taxon>Bacteria</taxon>
        <taxon>Pseudomonadati</taxon>
        <taxon>Bacteroidota</taxon>
        <taxon>Cytophagia</taxon>
        <taxon>Cytophagales</taxon>
        <taxon>Splendidivirgaceae</taxon>
        <taxon>Agaribacillus</taxon>
    </lineage>
</organism>
<feature type="compositionally biased region" description="Basic residues" evidence="3">
    <location>
        <begin position="1"/>
        <end position="18"/>
    </location>
</feature>
<comment type="caution">
    <text evidence="5">The sequence shown here is derived from an EMBL/GenBank/DDBJ whole genome shotgun (WGS) entry which is preliminary data.</text>
</comment>
<dbReference type="EMBL" id="JAUJEB010000007">
    <property type="protein sequence ID" value="MDN5216032.1"/>
    <property type="molecule type" value="Genomic_DNA"/>
</dbReference>
<keyword evidence="2" id="KW-0808">Transferase</keyword>
<evidence type="ECO:0000313" key="6">
    <source>
        <dbReference type="Proteomes" id="UP001172083"/>
    </source>
</evidence>
<keyword evidence="1" id="KW-0489">Methyltransferase</keyword>
<dbReference type="Gene3D" id="3.40.1280.10">
    <property type="match status" value="1"/>
</dbReference>
<reference evidence="5" key="1">
    <citation type="submission" date="2023-06" db="EMBL/GenBank/DDBJ databases">
        <title>Genomic of Agaribacillus aureum.</title>
        <authorList>
            <person name="Wang G."/>
        </authorList>
    </citation>
    <scope>NUCLEOTIDE SEQUENCE</scope>
    <source>
        <strain evidence="5">BMA12</strain>
    </source>
</reference>
<name>A0ABT8LGH6_9BACT</name>
<gene>
    <name evidence="5" type="primary">rlmB</name>
    <name evidence="5" type="ORF">QQ020_28395</name>
</gene>
<evidence type="ECO:0000256" key="2">
    <source>
        <dbReference type="ARBA" id="ARBA00022679"/>
    </source>
</evidence>
<dbReference type="InterPro" id="IPR029026">
    <property type="entry name" value="tRNA_m1G_MTases_N"/>
</dbReference>
<dbReference type="InterPro" id="IPR001537">
    <property type="entry name" value="SpoU_MeTrfase"/>
</dbReference>
<evidence type="ECO:0000256" key="3">
    <source>
        <dbReference type="SAM" id="MobiDB-lite"/>
    </source>
</evidence>
<dbReference type="NCBIfam" id="TIGR00186">
    <property type="entry name" value="rRNA_methyl_3"/>
    <property type="match status" value="1"/>
</dbReference>
<dbReference type="RefSeq" id="WP_346761366.1">
    <property type="nucleotide sequence ID" value="NZ_JAUJEB010000007.1"/>
</dbReference>
<dbReference type="SUPFAM" id="SSF75217">
    <property type="entry name" value="alpha/beta knot"/>
    <property type="match status" value="1"/>
</dbReference>
<dbReference type="Gene3D" id="3.30.1330.30">
    <property type="match status" value="1"/>
</dbReference>
<proteinExistence type="predicted"/>
<sequence>MEKRKKGHMTGHFQHRRKSIPENEQLTFDKKDIIFGTRAIIEAIHSGKEIEKLLIQRGLNNDLTKQLLKLAIDHSVPIAKVPIQKLNAVTRKNHQGAICFLSVVKYASLDHIVTSCFERGKAPLLIILDRITDVRNFGAIARTAECAGVDAIIVPSKGGAQITGDAMKTSAGALSFIPVCRESNIKDTISYLRDSGITVLACTEKAGEYLYEKDMKQPLAILMGSEENGISAEYLKLSSESAKIPMKGKIASLNVSVATAIAIFEAIRQRETD</sequence>
<dbReference type="PANTHER" id="PTHR46429">
    <property type="entry name" value="23S RRNA (GUANOSINE-2'-O-)-METHYLTRANSFERASE RLMB"/>
    <property type="match status" value="1"/>
</dbReference>
<dbReference type="CDD" id="cd18103">
    <property type="entry name" value="SpoU-like_RlmB"/>
    <property type="match status" value="1"/>
</dbReference>
<dbReference type="InterPro" id="IPR029064">
    <property type="entry name" value="Ribosomal_eL30-like_sf"/>
</dbReference>
<dbReference type="InterPro" id="IPR013123">
    <property type="entry name" value="SpoU_subst-bd"/>
</dbReference>
<dbReference type="InterPro" id="IPR004441">
    <property type="entry name" value="rRNA_MeTrfase_TrmH"/>
</dbReference>
<protein>
    <submittedName>
        <fullName evidence="5">23S rRNA (Guanosine(2251)-2'-O)-methyltransferase RlmB</fullName>
    </submittedName>
</protein>
<dbReference type="Pfam" id="PF00588">
    <property type="entry name" value="SpoU_methylase"/>
    <property type="match status" value="1"/>
</dbReference>
<evidence type="ECO:0000256" key="1">
    <source>
        <dbReference type="ARBA" id="ARBA00022603"/>
    </source>
</evidence>
<feature type="domain" description="RNA 2-O ribose methyltransferase substrate binding" evidence="4">
    <location>
        <begin position="33"/>
        <end position="107"/>
    </location>
</feature>
<dbReference type="SUPFAM" id="SSF55315">
    <property type="entry name" value="L30e-like"/>
    <property type="match status" value="1"/>
</dbReference>
<evidence type="ECO:0000259" key="4">
    <source>
        <dbReference type="SMART" id="SM00967"/>
    </source>
</evidence>
<keyword evidence="6" id="KW-1185">Reference proteome</keyword>
<dbReference type="Proteomes" id="UP001172083">
    <property type="component" value="Unassembled WGS sequence"/>
</dbReference>
<dbReference type="PANTHER" id="PTHR46429:SF1">
    <property type="entry name" value="23S RRNA (GUANOSINE-2'-O-)-METHYLTRANSFERASE RLMB"/>
    <property type="match status" value="1"/>
</dbReference>